<dbReference type="STRING" id="1453429.UCYN_09970"/>
<name>D3EQC2_ATETH</name>
<gene>
    <name evidence="2" type="ordered locus">UCYN_09970</name>
</gene>
<protein>
    <submittedName>
        <fullName evidence="2">Uncharacterized protein</fullName>
    </submittedName>
</protein>
<evidence type="ECO:0000313" key="3">
    <source>
        <dbReference type="Proteomes" id="UP000001405"/>
    </source>
</evidence>
<keyword evidence="3" id="KW-1185">Reference proteome</keyword>
<dbReference type="HOGENOM" id="CLU_3133463_0_0_3"/>
<evidence type="ECO:0000313" key="2">
    <source>
        <dbReference type="EMBL" id="ADB95672.1"/>
    </source>
</evidence>
<dbReference type="AlphaFoldDB" id="D3EQC2"/>
<proteinExistence type="predicted"/>
<keyword evidence="1" id="KW-0812">Transmembrane</keyword>
<feature type="transmembrane region" description="Helical" evidence="1">
    <location>
        <begin position="21"/>
        <end position="40"/>
    </location>
</feature>
<evidence type="ECO:0000256" key="1">
    <source>
        <dbReference type="SAM" id="Phobius"/>
    </source>
</evidence>
<organism evidence="3">
    <name type="scientific">Atelocyanobacterium thalassa (isolate ALOHA)</name>
    <dbReference type="NCBI Taxonomy" id="1453429"/>
    <lineage>
        <taxon>Bacteria</taxon>
        <taxon>Bacillati</taxon>
        <taxon>Cyanobacteriota</taxon>
        <taxon>Cyanophyceae</taxon>
        <taxon>Oscillatoriophycideae</taxon>
        <taxon>Chroococcales</taxon>
        <taxon>Aphanothecaceae</taxon>
        <taxon>Candidatus Atelocyanobacterium</taxon>
        <taxon>Candidatus Atelocyanobacterium thalassae</taxon>
    </lineage>
</organism>
<sequence length="49" mass="5708">MNLNNEKVNIKSNTASILLKKYILTLVITILRMTITFFSIDYKIALENF</sequence>
<dbReference type="Proteomes" id="UP000001405">
    <property type="component" value="Chromosome"/>
</dbReference>
<reference evidence="2 3" key="1">
    <citation type="journal article" date="2010" name="Nature">
        <title>Metabolic streamlining in an open-ocean nitrogen-fixing cyanobacterium.</title>
        <authorList>
            <person name="Tripp H.J."/>
            <person name="Bench S.R."/>
            <person name="Turk K.A."/>
            <person name="Foster R.A."/>
            <person name="Desany B.A."/>
            <person name="Niazi F."/>
            <person name="Affourtit J.P."/>
            <person name="Zehr J.P."/>
        </authorList>
    </citation>
    <scope>NUCLEOTIDE SEQUENCE [LARGE SCALE GENOMIC DNA]</scope>
    <source>
        <strain evidence="3">ALOHA</strain>
    </source>
</reference>
<keyword evidence="1" id="KW-1133">Transmembrane helix</keyword>
<dbReference type="EMBL" id="CP001842">
    <property type="protein sequence ID" value="ADB95672.1"/>
    <property type="molecule type" value="Genomic_DNA"/>
</dbReference>
<dbReference type="KEGG" id="cyu:UCYN_09970"/>
<keyword evidence="1" id="KW-0472">Membrane</keyword>
<accession>D3EQC2</accession>